<comment type="caution">
    <text evidence="1">The sequence shown here is derived from an EMBL/GenBank/DDBJ whole genome shotgun (WGS) entry which is preliminary data.</text>
</comment>
<organism evidence="1 2">
    <name type="scientific">Paramecium octaurelia</name>
    <dbReference type="NCBI Taxonomy" id="43137"/>
    <lineage>
        <taxon>Eukaryota</taxon>
        <taxon>Sar</taxon>
        <taxon>Alveolata</taxon>
        <taxon>Ciliophora</taxon>
        <taxon>Intramacronucleata</taxon>
        <taxon>Oligohymenophorea</taxon>
        <taxon>Peniculida</taxon>
        <taxon>Parameciidae</taxon>
        <taxon>Paramecium</taxon>
    </lineage>
</organism>
<name>A0A8S1W9V8_PAROT</name>
<sequence length="388" mass="46469">MSLLSKFTNLFKSKDDAQYSLQKLLKPSTTNELQLSIKSFNQLLNNQPNAIFAILRQREALLTMDPKPEQLLNLLLVIHSNISKDEICDQLRQVPIYWLDRLMTENRESFIQIERMITEQSTNSYIPQQLQQSQSQCQQHQKKGEKIEDKRKARIEMNQKLQNPILNTEAVNNADSHNLKPKMFCIIYYSFLQKLSINQQIYQSSRNLKYPEDEQDVIWIYKTQNVMQMGLKLLQCPQKLYRPYQLSIYQDLCYFQSFLKQELEVLISKENNLHIYEAFCEYQRAKQIMESFEPKYKFKLNINSSVIDDYQRNAIKKKVKTQFEEDQKRKKQLIKENQENIYDQLNFQDFDCNYDFEREIIMRKFFDKGQSNQMSLDEISLQLKIINS</sequence>
<dbReference type="OMA" id="YKFKLNI"/>
<gene>
    <name evidence="1" type="ORF">POCTA_138.1.T0870072</name>
</gene>
<dbReference type="OrthoDB" id="292027at2759"/>
<accession>A0A8S1W9V8</accession>
<evidence type="ECO:0000313" key="2">
    <source>
        <dbReference type="Proteomes" id="UP000683925"/>
    </source>
</evidence>
<evidence type="ECO:0000313" key="1">
    <source>
        <dbReference type="EMBL" id="CAD8186050.1"/>
    </source>
</evidence>
<protein>
    <submittedName>
        <fullName evidence="1">Uncharacterized protein</fullName>
    </submittedName>
</protein>
<dbReference type="Proteomes" id="UP000683925">
    <property type="component" value="Unassembled WGS sequence"/>
</dbReference>
<keyword evidence="2" id="KW-1185">Reference proteome</keyword>
<proteinExistence type="predicted"/>
<dbReference type="EMBL" id="CAJJDP010000086">
    <property type="protein sequence ID" value="CAD8186050.1"/>
    <property type="molecule type" value="Genomic_DNA"/>
</dbReference>
<dbReference type="AlphaFoldDB" id="A0A8S1W9V8"/>
<reference evidence="1" key="1">
    <citation type="submission" date="2021-01" db="EMBL/GenBank/DDBJ databases">
        <authorList>
            <consortium name="Genoscope - CEA"/>
            <person name="William W."/>
        </authorList>
    </citation>
    <scope>NUCLEOTIDE SEQUENCE</scope>
</reference>